<evidence type="ECO:0000256" key="6">
    <source>
        <dbReference type="ARBA" id="ARBA00023002"/>
    </source>
</evidence>
<comment type="caution">
    <text evidence="9">The sequence shown here is derived from an EMBL/GenBank/DDBJ whole genome shotgun (WGS) entry which is preliminary data.</text>
</comment>
<protein>
    <recommendedName>
        <fullName evidence="3">dihydrofolate reductase</fullName>
        <ecNumber evidence="3">1.5.1.3</ecNumber>
    </recommendedName>
</protein>
<dbReference type="InterPro" id="IPR024072">
    <property type="entry name" value="DHFR-like_dom_sf"/>
</dbReference>
<comment type="pathway">
    <text evidence="1">Cofactor biosynthesis; tetrahydrofolate biosynthesis; 5,6,7,8-tetrahydrofolate from 7,8-dihydrofolate: step 1/1.</text>
</comment>
<comment type="catalytic activity">
    <reaction evidence="7">
        <text>(6S)-5,6,7,8-tetrahydrofolate + NADP(+) = 7,8-dihydrofolate + NADPH + H(+)</text>
        <dbReference type="Rhea" id="RHEA:15009"/>
        <dbReference type="ChEBI" id="CHEBI:15378"/>
        <dbReference type="ChEBI" id="CHEBI:57451"/>
        <dbReference type="ChEBI" id="CHEBI:57453"/>
        <dbReference type="ChEBI" id="CHEBI:57783"/>
        <dbReference type="ChEBI" id="CHEBI:58349"/>
        <dbReference type="EC" id="1.5.1.3"/>
    </reaction>
</comment>
<dbReference type="GO" id="GO:0046654">
    <property type="term" value="P:tetrahydrofolate biosynthetic process"/>
    <property type="evidence" value="ECO:0007669"/>
    <property type="project" value="UniProtKB-UniPathway"/>
</dbReference>
<dbReference type="GO" id="GO:0006730">
    <property type="term" value="P:one-carbon metabolic process"/>
    <property type="evidence" value="ECO:0007669"/>
    <property type="project" value="UniProtKB-KW"/>
</dbReference>
<dbReference type="CDD" id="cd00209">
    <property type="entry name" value="DHFR"/>
    <property type="match status" value="1"/>
</dbReference>
<accession>A0A8J1XRM2</accession>
<gene>
    <name evidence="9" type="ORF">OFUS_LOCUS14873</name>
</gene>
<evidence type="ECO:0000256" key="3">
    <source>
        <dbReference type="ARBA" id="ARBA00012856"/>
    </source>
</evidence>
<dbReference type="PRINTS" id="PR00070">
    <property type="entry name" value="DHFR"/>
</dbReference>
<dbReference type="EMBL" id="CAIIXF020000007">
    <property type="protein sequence ID" value="CAH1789531.1"/>
    <property type="molecule type" value="Genomic_DNA"/>
</dbReference>
<dbReference type="EC" id="1.5.1.3" evidence="3"/>
<dbReference type="GO" id="GO:0046655">
    <property type="term" value="P:folic acid metabolic process"/>
    <property type="evidence" value="ECO:0007669"/>
    <property type="project" value="TreeGrafter"/>
</dbReference>
<proteinExistence type="inferred from homology"/>
<comment type="similarity">
    <text evidence="2 8">Belongs to the dihydrofolate reductase family.</text>
</comment>
<dbReference type="PROSITE" id="PS51330">
    <property type="entry name" value="DHFR_2"/>
    <property type="match status" value="1"/>
</dbReference>
<dbReference type="PROSITE" id="PS00075">
    <property type="entry name" value="DHFR_1"/>
    <property type="match status" value="1"/>
</dbReference>
<dbReference type="SUPFAM" id="SSF53597">
    <property type="entry name" value="Dihydrofolate reductase-like"/>
    <property type="match status" value="1"/>
</dbReference>
<dbReference type="AlphaFoldDB" id="A0A8J1XRM2"/>
<reference evidence="9" key="1">
    <citation type="submission" date="2022-03" db="EMBL/GenBank/DDBJ databases">
        <authorList>
            <person name="Martin C."/>
        </authorList>
    </citation>
    <scope>NUCLEOTIDE SEQUENCE</scope>
</reference>
<evidence type="ECO:0000313" key="9">
    <source>
        <dbReference type="EMBL" id="CAH1789531.1"/>
    </source>
</evidence>
<dbReference type="GO" id="GO:0046452">
    <property type="term" value="P:dihydrofolate metabolic process"/>
    <property type="evidence" value="ECO:0007669"/>
    <property type="project" value="TreeGrafter"/>
</dbReference>
<evidence type="ECO:0000256" key="4">
    <source>
        <dbReference type="ARBA" id="ARBA00022563"/>
    </source>
</evidence>
<evidence type="ECO:0000256" key="2">
    <source>
        <dbReference type="ARBA" id="ARBA00009539"/>
    </source>
</evidence>
<dbReference type="GO" id="GO:0005739">
    <property type="term" value="C:mitochondrion"/>
    <property type="evidence" value="ECO:0007669"/>
    <property type="project" value="TreeGrafter"/>
</dbReference>
<dbReference type="InterPro" id="IPR001796">
    <property type="entry name" value="DHFR_dom"/>
</dbReference>
<keyword evidence="4" id="KW-0554">One-carbon metabolism</keyword>
<keyword evidence="6" id="KW-0560">Oxidoreductase</keyword>
<evidence type="ECO:0000313" key="10">
    <source>
        <dbReference type="Proteomes" id="UP000749559"/>
    </source>
</evidence>
<dbReference type="GO" id="GO:0050661">
    <property type="term" value="F:NADP binding"/>
    <property type="evidence" value="ECO:0007669"/>
    <property type="project" value="InterPro"/>
</dbReference>
<dbReference type="InterPro" id="IPR017925">
    <property type="entry name" value="DHFR_CS"/>
</dbReference>
<dbReference type="OrthoDB" id="4664297at2759"/>
<dbReference type="FunFam" id="3.40.430.10:FF:000002">
    <property type="entry name" value="Dihydrofolate reductase"/>
    <property type="match status" value="1"/>
</dbReference>
<dbReference type="Gene3D" id="3.40.430.10">
    <property type="entry name" value="Dihydrofolate Reductase, subunit A"/>
    <property type="match status" value="1"/>
</dbReference>
<name>A0A8J1XRM2_OWEFU</name>
<dbReference type="Proteomes" id="UP000749559">
    <property type="component" value="Unassembled WGS sequence"/>
</dbReference>
<evidence type="ECO:0000256" key="5">
    <source>
        <dbReference type="ARBA" id="ARBA00022857"/>
    </source>
</evidence>
<dbReference type="InterPro" id="IPR012259">
    <property type="entry name" value="DHFR"/>
</dbReference>
<dbReference type="GO" id="GO:0004146">
    <property type="term" value="F:dihydrofolate reductase activity"/>
    <property type="evidence" value="ECO:0007669"/>
    <property type="project" value="UniProtKB-EC"/>
</dbReference>
<evidence type="ECO:0000256" key="8">
    <source>
        <dbReference type="RuleBase" id="RU004474"/>
    </source>
</evidence>
<sequence>MSSKRLNLVVASCKNRGIGKNNRLPWRLSGDMAFFKRITSDTKDKSKQNAVIMGRKTWQSIPEKFRPLPNRVNVVISREMKEAPEGAYIARGLDEAIDVVTSPALADKVEGIFVIGGSSIYSLALESPHCHRIYHTMILHDFECDTFLPEFDTEKFQQVTHPDVPENIQTDKNKDKDISYKFEVLEKI</sequence>
<organism evidence="9 10">
    <name type="scientific">Owenia fusiformis</name>
    <name type="common">Polychaete worm</name>
    <dbReference type="NCBI Taxonomy" id="6347"/>
    <lineage>
        <taxon>Eukaryota</taxon>
        <taxon>Metazoa</taxon>
        <taxon>Spiralia</taxon>
        <taxon>Lophotrochozoa</taxon>
        <taxon>Annelida</taxon>
        <taxon>Polychaeta</taxon>
        <taxon>Sedentaria</taxon>
        <taxon>Canalipalpata</taxon>
        <taxon>Sabellida</taxon>
        <taxon>Oweniida</taxon>
        <taxon>Oweniidae</taxon>
        <taxon>Owenia</taxon>
    </lineage>
</organism>
<dbReference type="PANTHER" id="PTHR48069">
    <property type="entry name" value="DIHYDROFOLATE REDUCTASE"/>
    <property type="match status" value="1"/>
</dbReference>
<keyword evidence="10" id="KW-1185">Reference proteome</keyword>
<evidence type="ECO:0000256" key="1">
    <source>
        <dbReference type="ARBA" id="ARBA00004903"/>
    </source>
</evidence>
<dbReference type="UniPathway" id="UPA00077">
    <property type="reaction ID" value="UER00158"/>
</dbReference>
<keyword evidence="5" id="KW-0521">NADP</keyword>
<dbReference type="Pfam" id="PF00186">
    <property type="entry name" value="DHFR_1"/>
    <property type="match status" value="1"/>
</dbReference>
<evidence type="ECO:0000256" key="7">
    <source>
        <dbReference type="ARBA" id="ARBA00048873"/>
    </source>
</evidence>
<dbReference type="PANTHER" id="PTHR48069:SF3">
    <property type="entry name" value="DIHYDROFOLATE REDUCTASE"/>
    <property type="match status" value="1"/>
</dbReference>